<dbReference type="EMBL" id="SDRB02003405">
    <property type="protein sequence ID" value="THG17856.1"/>
    <property type="molecule type" value="Genomic_DNA"/>
</dbReference>
<keyword evidence="4" id="KW-1185">Reference proteome</keyword>
<evidence type="ECO:0000256" key="1">
    <source>
        <dbReference type="SAM" id="MobiDB-lite"/>
    </source>
</evidence>
<dbReference type="GO" id="GO:0008081">
    <property type="term" value="F:phosphoric diester hydrolase activity"/>
    <property type="evidence" value="ECO:0007669"/>
    <property type="project" value="InterPro"/>
</dbReference>
<dbReference type="Pfam" id="PF00300">
    <property type="entry name" value="His_Phos_1"/>
    <property type="match status" value="1"/>
</dbReference>
<dbReference type="PANTHER" id="PTHR13593">
    <property type="match status" value="1"/>
</dbReference>
<dbReference type="InterPro" id="IPR029033">
    <property type="entry name" value="His_PPase_superfam"/>
</dbReference>
<dbReference type="GO" id="GO:0006629">
    <property type="term" value="P:lipid metabolic process"/>
    <property type="evidence" value="ECO:0007669"/>
    <property type="project" value="InterPro"/>
</dbReference>
<dbReference type="InterPro" id="IPR017946">
    <property type="entry name" value="PLC-like_Pdiesterase_TIM-brl"/>
</dbReference>
<gene>
    <name evidence="3" type="ORF">TEA_027581</name>
</gene>
<reference evidence="3 4" key="1">
    <citation type="journal article" date="2018" name="Proc. Natl. Acad. Sci. U.S.A.">
        <title>Draft genome sequence of Camellia sinensis var. sinensis provides insights into the evolution of the tea genome and tea quality.</title>
        <authorList>
            <person name="Wei C."/>
            <person name="Yang H."/>
            <person name="Wang S."/>
            <person name="Zhao J."/>
            <person name="Liu C."/>
            <person name="Gao L."/>
            <person name="Xia E."/>
            <person name="Lu Y."/>
            <person name="Tai Y."/>
            <person name="She G."/>
            <person name="Sun J."/>
            <person name="Cao H."/>
            <person name="Tong W."/>
            <person name="Gao Q."/>
            <person name="Li Y."/>
            <person name="Deng W."/>
            <person name="Jiang X."/>
            <person name="Wang W."/>
            <person name="Chen Q."/>
            <person name="Zhang S."/>
            <person name="Li H."/>
            <person name="Wu J."/>
            <person name="Wang P."/>
            <person name="Li P."/>
            <person name="Shi C."/>
            <person name="Zheng F."/>
            <person name="Jian J."/>
            <person name="Huang B."/>
            <person name="Shan D."/>
            <person name="Shi M."/>
            <person name="Fang C."/>
            <person name="Yue Y."/>
            <person name="Li F."/>
            <person name="Li D."/>
            <person name="Wei S."/>
            <person name="Han B."/>
            <person name="Jiang C."/>
            <person name="Yin Y."/>
            <person name="Xia T."/>
            <person name="Zhang Z."/>
            <person name="Bennetzen J.L."/>
            <person name="Zhao S."/>
            <person name="Wan X."/>
        </authorList>
    </citation>
    <scope>NUCLEOTIDE SEQUENCE [LARGE SCALE GENOMIC DNA]</scope>
    <source>
        <strain evidence="4">cv. Shuchazao</strain>
        <tissue evidence="3">Leaf</tissue>
    </source>
</reference>
<dbReference type="FunFam" id="3.20.20.190:FF:000048">
    <property type="entry name" value="PI-PLC X domain-containing protein"/>
    <property type="match status" value="1"/>
</dbReference>
<dbReference type="InterPro" id="IPR040501">
    <property type="entry name" value="TFA2_Winged_2"/>
</dbReference>
<evidence type="ECO:0000313" key="4">
    <source>
        <dbReference type="Proteomes" id="UP000306102"/>
    </source>
</evidence>
<feature type="domain" description="TFA2 Winged helix" evidence="2">
    <location>
        <begin position="740"/>
        <end position="774"/>
    </location>
</feature>
<dbReference type="Pfam" id="PF18121">
    <property type="entry name" value="TFA2_Winged_2"/>
    <property type="match status" value="1"/>
</dbReference>
<comment type="caution">
    <text evidence="3">The sequence shown here is derived from an EMBL/GenBank/DDBJ whole genome shotgun (WGS) entry which is preliminary data.</text>
</comment>
<feature type="region of interest" description="Disordered" evidence="1">
    <location>
        <begin position="40"/>
        <end position="97"/>
    </location>
</feature>
<dbReference type="InterPro" id="IPR051057">
    <property type="entry name" value="PI-PLC_domain"/>
</dbReference>
<dbReference type="Proteomes" id="UP000306102">
    <property type="component" value="Unassembled WGS sequence"/>
</dbReference>
<feature type="compositionally biased region" description="Basic and acidic residues" evidence="1">
    <location>
        <begin position="49"/>
        <end position="80"/>
    </location>
</feature>
<dbReference type="SUPFAM" id="SSF53254">
    <property type="entry name" value="Phosphoglycerate mutase-like"/>
    <property type="match status" value="1"/>
</dbReference>
<dbReference type="SUPFAM" id="SSF51695">
    <property type="entry name" value="PLC-like phosphodiesterases"/>
    <property type="match status" value="1"/>
</dbReference>
<dbReference type="AlphaFoldDB" id="A0A4S4EP35"/>
<name>A0A4S4EP35_CAMSN</name>
<dbReference type="Pfam" id="PF26178">
    <property type="entry name" value="PI-PLC_cat"/>
    <property type="match status" value="1"/>
</dbReference>
<organism evidence="3 4">
    <name type="scientific">Camellia sinensis var. sinensis</name>
    <name type="common">China tea</name>
    <dbReference type="NCBI Taxonomy" id="542762"/>
    <lineage>
        <taxon>Eukaryota</taxon>
        <taxon>Viridiplantae</taxon>
        <taxon>Streptophyta</taxon>
        <taxon>Embryophyta</taxon>
        <taxon>Tracheophyta</taxon>
        <taxon>Spermatophyta</taxon>
        <taxon>Magnoliopsida</taxon>
        <taxon>eudicotyledons</taxon>
        <taxon>Gunneridae</taxon>
        <taxon>Pentapetalae</taxon>
        <taxon>asterids</taxon>
        <taxon>Ericales</taxon>
        <taxon>Theaceae</taxon>
        <taxon>Camellia</taxon>
    </lineage>
</organism>
<evidence type="ECO:0000259" key="2">
    <source>
        <dbReference type="Pfam" id="PF18121"/>
    </source>
</evidence>
<dbReference type="InterPro" id="IPR013078">
    <property type="entry name" value="His_Pase_superF_clade-1"/>
</dbReference>
<dbReference type="PROSITE" id="PS50007">
    <property type="entry name" value="PIPLC_X_DOMAIN"/>
    <property type="match status" value="1"/>
</dbReference>
<dbReference type="CDD" id="cd08588">
    <property type="entry name" value="PI-PLCc_At5g67130_like"/>
    <property type="match status" value="1"/>
</dbReference>
<sequence>MIWSWAEVTAEQVEGPTVYGAELINYPPGNGLRELGPGRVGLSVCATPDRTETARPGSDRSDQDARSEDGRNQTDRETGARKGAVSRDGGDARNESRKEWKKAGYINNHLYKLSLERRNNKAIGADKSIDLLTKRHKDAINMQNATLSLSLYLIVRLSTVFLPFENGLAVAVMALLGFLPKQGIESKLLKNFCSHWLLPQPNSNIDWTLINVVKLAVAAVLLGRSDVSGWGAFLKIQALIVIDLQGKVDSIPSHFIAGEAPLLKQFPLLRRNPDWMSLSLSFLSIGINFLPVNEDQSKMTTWIASFSSIPISPLSFTSPLNRSKRTAEIIWSARKEEIITDSDLREIDLYSFQGLLKHEGKAKFGAANFNIDGHYPVRELWDRARSCWTKILTHESMFVLVVAHNAVNQALVATAIGLGTEYFRILLQSNCGVTVLDFTPRLEGGSPYICLNRLNLTPNSPIAAGSSGGRKTSNRIILVCHGSSQSGSENEYKRGISGWNFNLEDVKAQASLDEDIISEKDLGGSSVSSSGLDHEKELQHQLSSVSYCSQVSDIEDNDLMQNKPSSLSADVTLTNAFYVFLTKFEKSDDDASIAGSNHEHQVSQNSASCFEDNVKIICLENLAQMSVEETLTARLCKVIKGGEVHQAISFFQMVVFSQAKERVVKCFVLALFISRDFSSSWGLGNVRFLRTRQAFTPEQINEACYVDINSNKAVFDSLRNNPKLNYDGRCFAYKSKHALKDKNQLLILIRKFPEGIAVIDLKDAYPTVMEDLQEFLLKIYDDLKWKGVIMVVTWVTQRAMEDNDNNADEVDIPLLLDSCSSPTDCASSLYCGNCPSMNKNQPVCTRGQAIIPTSIINGLPFNKYSWLVTHNSFSIVDAPSLTGAQRITFYNQEDTVTNQLTNGVRGLMLDMYDFENDIWLCHSFRGQCYNFTAFQPAINTLKEVESFLGANPTEIVTIIIEDYVHTPKGLTKLFTNAGLDKYWFPVSKMPKKGHDWPTVTDMVRKNHRLLVFTSDFSKEASEGIAYQWRYMVENEPGDGGVVQGSCPNRKESQTLNSRSASLFLQNYFPTIPVQADTCKEHSGPLADMVGTCYKAAKNVMPNFLAVNFYMRSDGGGVFDALDRMNGQTLCGCSSVTACQAGSPFGVCKSIPVSNGTSPTSAAGSFSGSVELSGSASTVNVTSPSVFCVFYFMFSDGAFETVAVAANGRRISGFASVEVLRYHDVIVGILEGIRLILLYRNH</sequence>
<evidence type="ECO:0000313" key="3">
    <source>
        <dbReference type="EMBL" id="THG17856.1"/>
    </source>
</evidence>
<dbReference type="Gene3D" id="3.40.50.1240">
    <property type="entry name" value="Phosphoglycerate mutase-like"/>
    <property type="match status" value="1"/>
</dbReference>
<dbReference type="PANTHER" id="PTHR13593:SF140">
    <property type="entry name" value="PLC-LIKE PHOSPHODIESTERASE"/>
    <property type="match status" value="1"/>
</dbReference>
<proteinExistence type="predicted"/>
<feature type="compositionally biased region" description="Basic and acidic residues" evidence="1">
    <location>
        <begin position="88"/>
        <end position="97"/>
    </location>
</feature>
<dbReference type="CDD" id="cd07067">
    <property type="entry name" value="HP_PGM_like"/>
    <property type="match status" value="1"/>
</dbReference>
<dbReference type="STRING" id="542762.A0A4S4EP35"/>
<protein>
    <recommendedName>
        <fullName evidence="2">TFA2 Winged helix domain-containing protein</fullName>
    </recommendedName>
</protein>
<dbReference type="Gene3D" id="3.20.20.190">
    <property type="entry name" value="Phosphatidylinositol (PI) phosphodiesterase"/>
    <property type="match status" value="1"/>
</dbReference>
<accession>A0A4S4EP35</accession>